<dbReference type="SUPFAM" id="SSF53955">
    <property type="entry name" value="Lysozyme-like"/>
    <property type="match status" value="1"/>
</dbReference>
<dbReference type="CDD" id="cd13926">
    <property type="entry name" value="N-acetylmuramidase_GH108"/>
    <property type="match status" value="1"/>
</dbReference>
<reference evidence="2" key="1">
    <citation type="submission" date="2020-05" db="EMBL/GenBank/DDBJ databases">
        <authorList>
            <person name="Chiriac C."/>
            <person name="Salcher M."/>
            <person name="Ghai R."/>
            <person name="Kavagutti S V."/>
        </authorList>
    </citation>
    <scope>NUCLEOTIDE SEQUENCE</scope>
</reference>
<protein>
    <submittedName>
        <fullName evidence="2">ZliS Lysozyme family protein</fullName>
    </submittedName>
</protein>
<proteinExistence type="predicted"/>
<dbReference type="EMBL" id="LR797271">
    <property type="protein sequence ID" value="CAB4198087.1"/>
    <property type="molecule type" value="Genomic_DNA"/>
</dbReference>
<name>A0A6J5RUV2_9CAUD</name>
<dbReference type="Gene3D" id="1.20.141.10">
    <property type="entry name" value="Chitosanase, subunit A, domain 1"/>
    <property type="match status" value="1"/>
</dbReference>
<evidence type="ECO:0000259" key="1">
    <source>
        <dbReference type="Pfam" id="PF05838"/>
    </source>
</evidence>
<organism evidence="2">
    <name type="scientific">uncultured Caudovirales phage</name>
    <dbReference type="NCBI Taxonomy" id="2100421"/>
    <lineage>
        <taxon>Viruses</taxon>
        <taxon>Duplodnaviria</taxon>
        <taxon>Heunggongvirae</taxon>
        <taxon>Uroviricota</taxon>
        <taxon>Caudoviricetes</taxon>
        <taxon>Peduoviridae</taxon>
        <taxon>Maltschvirus</taxon>
        <taxon>Maltschvirus maltsch</taxon>
    </lineage>
</organism>
<gene>
    <name evidence="2" type="ORF">UFOVP1309_51</name>
</gene>
<dbReference type="InterPro" id="IPR023346">
    <property type="entry name" value="Lysozyme-like_dom_sf"/>
</dbReference>
<dbReference type="InterPro" id="IPR008565">
    <property type="entry name" value="TtsA-like_GH18_dom"/>
</dbReference>
<evidence type="ECO:0000313" key="2">
    <source>
        <dbReference type="EMBL" id="CAB4198087.1"/>
    </source>
</evidence>
<accession>A0A6J5RUV2</accession>
<feature type="domain" description="TtsA-like Glycoside hydrolase family 108" evidence="1">
    <location>
        <begin position="8"/>
        <end position="87"/>
    </location>
</feature>
<dbReference type="Pfam" id="PF05838">
    <property type="entry name" value="Glyco_hydro_108"/>
    <property type="match status" value="1"/>
</dbReference>
<sequence length="159" mass="17536">MNFDEAFAKLMQHEGGYVNHKDDKGGATNWGVTEAVAREAGYTGDMRDLTQDKAKAIYRASYWTPVRADQLPAILRYSVFDACVNSGVSQSIKWLQRALNVVDDGLIGTATLSAANFNDARATLAYFNGHRLAFMAGLPNWPAFGRGWTRRVASILKES</sequence>